<dbReference type="InterPro" id="IPR036770">
    <property type="entry name" value="Ankyrin_rpt-contain_sf"/>
</dbReference>
<dbReference type="PROSITE" id="PS50297">
    <property type="entry name" value="ANK_REP_REGION"/>
    <property type="match status" value="1"/>
</dbReference>
<dbReference type="InterPro" id="IPR011015">
    <property type="entry name" value="LEM/LEM-like_dom_sf"/>
</dbReference>
<proteinExistence type="predicted"/>
<dbReference type="PROSITE" id="PS50954">
    <property type="entry name" value="LEM"/>
    <property type="match status" value="1"/>
</dbReference>
<dbReference type="SMART" id="SM00540">
    <property type="entry name" value="LEM"/>
    <property type="match status" value="2"/>
</dbReference>
<gene>
    <name evidence="4" type="ORF">QYM36_020101</name>
</gene>
<dbReference type="InterPro" id="IPR003887">
    <property type="entry name" value="LEM_dom"/>
</dbReference>
<dbReference type="CDD" id="cd12934">
    <property type="entry name" value="LEM"/>
    <property type="match status" value="1"/>
</dbReference>
<dbReference type="Gene3D" id="1.10.720.40">
    <property type="match status" value="1"/>
</dbReference>
<dbReference type="SUPFAM" id="SSF63451">
    <property type="entry name" value="LEM domain"/>
    <property type="match status" value="2"/>
</dbReference>
<evidence type="ECO:0000313" key="4">
    <source>
        <dbReference type="EMBL" id="KAK2701225.1"/>
    </source>
</evidence>
<dbReference type="PROSITE" id="PS50088">
    <property type="entry name" value="ANK_REPEAT"/>
    <property type="match status" value="1"/>
</dbReference>
<feature type="compositionally biased region" description="Polar residues" evidence="2">
    <location>
        <begin position="239"/>
        <end position="248"/>
    </location>
</feature>
<evidence type="ECO:0000256" key="1">
    <source>
        <dbReference type="PROSITE-ProRule" id="PRU00023"/>
    </source>
</evidence>
<keyword evidence="1" id="KW-0040">ANK repeat</keyword>
<dbReference type="InterPro" id="IPR002110">
    <property type="entry name" value="Ankyrin_rpt"/>
</dbReference>
<dbReference type="Proteomes" id="UP001187531">
    <property type="component" value="Unassembled WGS sequence"/>
</dbReference>
<reference evidence="4" key="1">
    <citation type="submission" date="2023-07" db="EMBL/GenBank/DDBJ databases">
        <title>Chromosome-level genome assembly of Artemia franciscana.</title>
        <authorList>
            <person name="Jo E."/>
        </authorList>
    </citation>
    <scope>NUCLEOTIDE SEQUENCE</scope>
    <source>
        <tissue evidence="4">Whole body</tissue>
    </source>
</reference>
<dbReference type="AlphaFoldDB" id="A0AA88H497"/>
<name>A0AA88H497_ARTSF</name>
<dbReference type="Gene3D" id="1.25.40.20">
    <property type="entry name" value="Ankyrin repeat-containing domain"/>
    <property type="match status" value="1"/>
</dbReference>
<accession>A0AA88H497</accession>
<organism evidence="4 5">
    <name type="scientific">Artemia franciscana</name>
    <name type="common">Brine shrimp</name>
    <name type="synonym">Artemia sanfranciscana</name>
    <dbReference type="NCBI Taxonomy" id="6661"/>
    <lineage>
        <taxon>Eukaryota</taxon>
        <taxon>Metazoa</taxon>
        <taxon>Ecdysozoa</taxon>
        <taxon>Arthropoda</taxon>
        <taxon>Crustacea</taxon>
        <taxon>Branchiopoda</taxon>
        <taxon>Anostraca</taxon>
        <taxon>Artemiidae</taxon>
        <taxon>Artemia</taxon>
    </lineage>
</organism>
<comment type="caution">
    <text evidence="4">The sequence shown here is derived from an EMBL/GenBank/DDBJ whole genome shotgun (WGS) entry which is preliminary data.</text>
</comment>
<feature type="compositionally biased region" description="Basic and acidic residues" evidence="2">
    <location>
        <begin position="1"/>
        <end position="21"/>
    </location>
</feature>
<feature type="compositionally biased region" description="Basic and acidic residues" evidence="2">
    <location>
        <begin position="128"/>
        <end position="138"/>
    </location>
</feature>
<dbReference type="Pfam" id="PF03020">
    <property type="entry name" value="LEM"/>
    <property type="match status" value="1"/>
</dbReference>
<feature type="region of interest" description="Disordered" evidence="2">
    <location>
        <begin position="1"/>
        <end position="35"/>
    </location>
</feature>
<sequence>MSQVQKIEEQIDVSKDNEHKSEIRRKRGRDYNENYDKEKRICHNDYLDEPRLKKRKTVDSDDVADKKRLEGPIYYLRDCSDLTSNKSVCRLKNELEKKRAREHNENHDEENRICYSGYKGKPRVKKGRREDPDNIDNKKHFDNVVHERNNSGNTPLFMTLSKDQVSVTKFLVENGADLIPCRFDILSNEEISKKLQEYNLPVVPVNDSTRSVLISRLKKFQPSVASVTQSKENPRKSPAPSTTRSPGQSRERPPELELQARLPIDYTDFYIERLFRELRWEKPKISAKNRDILIKKIKHAKARSKSASGKHCSFDSLSTKEIFKKLQEHNLPVVPVNCGTRNALVSRLKKKSAVFSFRHATQGRPQKVPKSIYCSLSRPI</sequence>
<feature type="repeat" description="ANK" evidence="1">
    <location>
        <begin position="151"/>
        <end position="178"/>
    </location>
</feature>
<feature type="domain" description="LEM" evidence="3">
    <location>
        <begin position="180"/>
        <end position="224"/>
    </location>
</feature>
<feature type="region of interest" description="Disordered" evidence="2">
    <location>
        <begin position="224"/>
        <end position="255"/>
    </location>
</feature>
<evidence type="ECO:0000259" key="3">
    <source>
        <dbReference type="PROSITE" id="PS50954"/>
    </source>
</evidence>
<evidence type="ECO:0000313" key="5">
    <source>
        <dbReference type="Proteomes" id="UP001187531"/>
    </source>
</evidence>
<dbReference type="EMBL" id="JAVRJZ010006477">
    <property type="protein sequence ID" value="KAK2701225.1"/>
    <property type="molecule type" value="Genomic_DNA"/>
</dbReference>
<keyword evidence="5" id="KW-1185">Reference proteome</keyword>
<feature type="region of interest" description="Disordered" evidence="2">
    <location>
        <begin position="118"/>
        <end position="138"/>
    </location>
</feature>
<protein>
    <recommendedName>
        <fullName evidence="3">LEM domain-containing protein</fullName>
    </recommendedName>
</protein>
<evidence type="ECO:0000256" key="2">
    <source>
        <dbReference type="SAM" id="MobiDB-lite"/>
    </source>
</evidence>